<feature type="chain" id="PRO_5042137788" evidence="2">
    <location>
        <begin position="20"/>
        <end position="271"/>
    </location>
</feature>
<proteinExistence type="predicted"/>
<dbReference type="Pfam" id="PF18962">
    <property type="entry name" value="Por_Secre_tail"/>
    <property type="match status" value="1"/>
</dbReference>
<dbReference type="RefSeq" id="WP_123860041.1">
    <property type="nucleotide sequence ID" value="NZ_CP033923.1"/>
</dbReference>
<evidence type="ECO:0000313" key="4">
    <source>
        <dbReference type="EMBL" id="AZA93261.1"/>
    </source>
</evidence>
<evidence type="ECO:0000256" key="2">
    <source>
        <dbReference type="SAM" id="SignalP"/>
    </source>
</evidence>
<evidence type="ECO:0000259" key="3">
    <source>
        <dbReference type="Pfam" id="PF18962"/>
    </source>
</evidence>
<organism evidence="4 5">
    <name type="scientific">Chryseobacterium nakagawai</name>
    <dbReference type="NCBI Taxonomy" id="1241982"/>
    <lineage>
        <taxon>Bacteria</taxon>
        <taxon>Pseudomonadati</taxon>
        <taxon>Bacteroidota</taxon>
        <taxon>Flavobacteriia</taxon>
        <taxon>Flavobacteriales</taxon>
        <taxon>Weeksellaceae</taxon>
        <taxon>Chryseobacterium group</taxon>
        <taxon>Chryseobacterium</taxon>
    </lineage>
</organism>
<dbReference type="Proteomes" id="UP000278288">
    <property type="component" value="Chromosome"/>
</dbReference>
<dbReference type="NCBIfam" id="TIGR04183">
    <property type="entry name" value="Por_Secre_tail"/>
    <property type="match status" value="1"/>
</dbReference>
<reference evidence="4 5" key="1">
    <citation type="submission" date="2018-11" db="EMBL/GenBank/DDBJ databases">
        <title>Proposal to divide the Flavobacteriaceae and reorganize its genera based on Amino Acid Identity values calculated from whole genome sequences.</title>
        <authorList>
            <person name="Nicholson A.C."/>
            <person name="Gulvik C.A."/>
            <person name="Whitney A.M."/>
            <person name="Humrighouse B.W."/>
            <person name="Bell M."/>
            <person name="Holmes B."/>
            <person name="Steigerwalt A.G."/>
            <person name="Villarma A."/>
            <person name="Sheth M."/>
            <person name="Batra D."/>
            <person name="Pryor J."/>
            <person name="Bernardet J.-F."/>
            <person name="Hugo C."/>
            <person name="Kampfer P."/>
            <person name="Newman J."/>
            <person name="McQuiston J.R."/>
        </authorList>
    </citation>
    <scope>NUCLEOTIDE SEQUENCE [LARGE SCALE GENOMIC DNA]</scope>
    <source>
        <strain evidence="4 5">G0041</strain>
    </source>
</reference>
<name>A0AAD1DSX5_CHRNA</name>
<keyword evidence="5" id="KW-1185">Reference proteome</keyword>
<accession>A0AAD1DSX5</accession>
<sequence length="271" mass="28776">MKLKLLLGALILTAFTAKAQVPTINENFDNFTAGNTTFPQFGWSTVVAPLVMNEAPFPVPPRMIVTNTSANRAVQSYSGTNPTNPSYLISPQIQAPAGDKTLKFTTTLVSPSPGPGTIQIGLASNPTDMSTFTPVGNPITVSAIGTILNINVPIPASTSSYLVFKFTPSAMHVAVQIDDVVYDTTGSLGVNDNAVAQNEVKFFVNADNTSLGFVAKKDPKNIQIYSSAGLKVAEGKLNGQKFNINGLQTGVYFIAIETAEGKIIQSKFIKK</sequence>
<dbReference type="EMBL" id="CP033923">
    <property type="protein sequence ID" value="AZA93261.1"/>
    <property type="molecule type" value="Genomic_DNA"/>
</dbReference>
<dbReference type="Gene3D" id="2.60.120.200">
    <property type="match status" value="1"/>
</dbReference>
<dbReference type="KEGG" id="cnk:EG343_22965"/>
<evidence type="ECO:0000256" key="1">
    <source>
        <dbReference type="ARBA" id="ARBA00022729"/>
    </source>
</evidence>
<keyword evidence="1 2" id="KW-0732">Signal</keyword>
<evidence type="ECO:0000313" key="5">
    <source>
        <dbReference type="Proteomes" id="UP000278288"/>
    </source>
</evidence>
<dbReference type="InterPro" id="IPR026444">
    <property type="entry name" value="Secre_tail"/>
</dbReference>
<gene>
    <name evidence="4" type="ORF">EG343_22965</name>
</gene>
<feature type="signal peptide" evidence="2">
    <location>
        <begin position="1"/>
        <end position="19"/>
    </location>
</feature>
<feature type="domain" description="Secretion system C-terminal sorting" evidence="3">
    <location>
        <begin position="218"/>
        <end position="269"/>
    </location>
</feature>
<protein>
    <submittedName>
        <fullName evidence="4">T9SS C-terminal target domain-containing protein</fullName>
    </submittedName>
</protein>
<dbReference type="AlphaFoldDB" id="A0AAD1DSX5"/>